<proteinExistence type="predicted"/>
<evidence type="ECO:0000313" key="6">
    <source>
        <dbReference type="EMBL" id="PIT93545.1"/>
    </source>
</evidence>
<feature type="domain" description="NAD-dependent epimerase/dehydratase" evidence="5">
    <location>
        <begin position="12"/>
        <end position="260"/>
    </location>
</feature>
<dbReference type="PANTHER" id="PTHR43078">
    <property type="entry name" value="UDP-GLUCURONIC ACID DECARBOXYLASE-RELATED"/>
    <property type="match status" value="1"/>
</dbReference>
<dbReference type="GO" id="GO:0070403">
    <property type="term" value="F:NAD+ binding"/>
    <property type="evidence" value="ECO:0007669"/>
    <property type="project" value="InterPro"/>
</dbReference>
<dbReference type="GO" id="GO:0033320">
    <property type="term" value="P:UDP-D-xylose biosynthetic process"/>
    <property type="evidence" value="ECO:0007669"/>
    <property type="project" value="UniProtKB-UniPathway"/>
</dbReference>
<dbReference type="EMBL" id="PFAS01000067">
    <property type="protein sequence ID" value="PIT93545.1"/>
    <property type="molecule type" value="Genomic_DNA"/>
</dbReference>
<dbReference type="GO" id="GO:0048040">
    <property type="term" value="F:UDP-glucuronate decarboxylase activity"/>
    <property type="evidence" value="ECO:0007669"/>
    <property type="project" value="TreeGrafter"/>
</dbReference>
<reference evidence="7" key="1">
    <citation type="submission" date="2017-09" db="EMBL/GenBank/DDBJ databases">
        <title>Depth-based differentiation of microbial function through sediment-hosted aquifers and enrichment of novel symbionts in the deep terrestrial subsurface.</title>
        <authorList>
            <person name="Probst A.J."/>
            <person name="Ladd B."/>
            <person name="Jarett J.K."/>
            <person name="Geller-Mcgrath D.E."/>
            <person name="Sieber C.M.K."/>
            <person name="Emerson J.B."/>
            <person name="Anantharaman K."/>
            <person name="Thomas B.C."/>
            <person name="Malmstrom R."/>
            <person name="Stieglmeier M."/>
            <person name="Klingl A."/>
            <person name="Woyke T."/>
            <person name="Ryan C.M."/>
            <person name="Banfield J.F."/>
        </authorList>
    </citation>
    <scope>NUCLEOTIDE SEQUENCE [LARGE SCALE GENOMIC DNA]</scope>
</reference>
<dbReference type="InterPro" id="IPR036291">
    <property type="entry name" value="NAD(P)-bd_dom_sf"/>
</dbReference>
<dbReference type="SUPFAM" id="SSF51735">
    <property type="entry name" value="NAD(P)-binding Rossmann-fold domains"/>
    <property type="match status" value="1"/>
</dbReference>
<evidence type="ECO:0000259" key="5">
    <source>
        <dbReference type="Pfam" id="PF01370"/>
    </source>
</evidence>
<gene>
    <name evidence="6" type="ORF">COU00_03795</name>
</gene>
<dbReference type="Pfam" id="PF01370">
    <property type="entry name" value="Epimerase"/>
    <property type="match status" value="1"/>
</dbReference>
<dbReference type="Gene3D" id="3.40.50.720">
    <property type="entry name" value="NAD(P)-binding Rossmann-like Domain"/>
    <property type="match status" value="1"/>
</dbReference>
<dbReference type="PANTHER" id="PTHR43078:SF6">
    <property type="entry name" value="UDP-GLUCURONIC ACID DECARBOXYLASE 1"/>
    <property type="match status" value="1"/>
</dbReference>
<evidence type="ECO:0000313" key="7">
    <source>
        <dbReference type="Proteomes" id="UP000229335"/>
    </source>
</evidence>
<comment type="caution">
    <text evidence="6">The sequence shown here is derived from an EMBL/GenBank/DDBJ whole genome shotgun (WGS) entry which is preliminary data.</text>
</comment>
<dbReference type="GO" id="GO:0042732">
    <property type="term" value="P:D-xylose metabolic process"/>
    <property type="evidence" value="ECO:0007669"/>
    <property type="project" value="InterPro"/>
</dbReference>
<evidence type="ECO:0000256" key="2">
    <source>
        <dbReference type="ARBA" id="ARBA00022793"/>
    </source>
</evidence>
<dbReference type="AlphaFoldDB" id="A0A2M6WLA6"/>
<dbReference type="InterPro" id="IPR044516">
    <property type="entry name" value="UXS-like"/>
</dbReference>
<dbReference type="GO" id="GO:0005737">
    <property type="term" value="C:cytoplasm"/>
    <property type="evidence" value="ECO:0007669"/>
    <property type="project" value="TreeGrafter"/>
</dbReference>
<comment type="cofactor">
    <cofactor evidence="1">
        <name>NAD(+)</name>
        <dbReference type="ChEBI" id="CHEBI:57540"/>
    </cofactor>
</comment>
<organism evidence="6 7">
    <name type="scientific">Candidatus Falkowbacteria bacterium CG10_big_fil_rev_8_21_14_0_10_43_11</name>
    <dbReference type="NCBI Taxonomy" id="1974568"/>
    <lineage>
        <taxon>Bacteria</taxon>
        <taxon>Candidatus Falkowiibacteriota</taxon>
    </lineage>
</organism>
<dbReference type="UniPathway" id="UPA00796">
    <property type="reaction ID" value="UER00771"/>
</dbReference>
<evidence type="ECO:0000256" key="1">
    <source>
        <dbReference type="ARBA" id="ARBA00001911"/>
    </source>
</evidence>
<accession>A0A2M6WLA6</accession>
<protein>
    <submittedName>
        <fullName evidence="6">NAD-dependent dehydratase</fullName>
    </submittedName>
</protein>
<keyword evidence="3" id="KW-0520">NAD</keyword>
<name>A0A2M6WLA6_9BACT</name>
<evidence type="ECO:0000256" key="3">
    <source>
        <dbReference type="ARBA" id="ARBA00023027"/>
    </source>
</evidence>
<sequence>MPKRVIFDKKNVLVTGGAGFLGSHLCDRLAEDNKVICVDNFIGGDERNIDHLLSNPNFVFIKADITRPLELENLPELQKFKIQFQGVQEIYNAACPTSPARFAEQRMEIAEANSAGVKNMLELARKYQAVFVQFSSSVVYGPRREDNQKIGETDLGIVNPISERACYDEGKRFAESLAATYRGVYGLDVKIARLFRAYGPRMKLNDDLMIPDFVVNALDNKDLAIYGDADFNTSLCYVDDAIDGLVKLAASEVREPINIGSDQDENLTLVAQKIIALTASRSKIKYEKPVLFMTKLAVPDIRKAKEELHWMPVTTLERGLQKTVDDLRASKGLLGVKHAV</sequence>
<keyword evidence="2" id="KW-0210">Decarboxylase</keyword>
<dbReference type="Proteomes" id="UP000229335">
    <property type="component" value="Unassembled WGS sequence"/>
</dbReference>
<dbReference type="InterPro" id="IPR001509">
    <property type="entry name" value="Epimerase_deHydtase"/>
</dbReference>
<keyword evidence="4" id="KW-0456">Lyase</keyword>
<evidence type="ECO:0000256" key="4">
    <source>
        <dbReference type="ARBA" id="ARBA00023239"/>
    </source>
</evidence>